<dbReference type="Gene3D" id="2.130.10.10">
    <property type="entry name" value="YVTN repeat-like/Quinoprotein amine dehydrogenase"/>
    <property type="match status" value="2"/>
</dbReference>
<organism evidence="1 2">
    <name type="scientific">Streptomyces sanglieri</name>
    <dbReference type="NCBI Taxonomy" id="193460"/>
    <lineage>
        <taxon>Bacteria</taxon>
        <taxon>Bacillati</taxon>
        <taxon>Actinomycetota</taxon>
        <taxon>Actinomycetes</taxon>
        <taxon>Kitasatosporales</taxon>
        <taxon>Streptomycetaceae</taxon>
        <taxon>Streptomyces</taxon>
    </lineage>
</organism>
<keyword evidence="2" id="KW-1185">Reference proteome</keyword>
<dbReference type="InterPro" id="IPR011047">
    <property type="entry name" value="Quinoprotein_ADH-like_sf"/>
</dbReference>
<name>A0ABW2X195_9ACTN</name>
<protein>
    <recommendedName>
        <fullName evidence="3">PQQ-binding-like beta-propeller repeat protein</fullName>
    </recommendedName>
</protein>
<dbReference type="Proteomes" id="UP001596915">
    <property type="component" value="Unassembled WGS sequence"/>
</dbReference>
<comment type="caution">
    <text evidence="1">The sequence shown here is derived from an EMBL/GenBank/DDBJ whole genome shotgun (WGS) entry which is preliminary data.</text>
</comment>
<evidence type="ECO:0008006" key="3">
    <source>
        <dbReference type="Google" id="ProtNLM"/>
    </source>
</evidence>
<dbReference type="SUPFAM" id="SSF50998">
    <property type="entry name" value="Quinoprotein alcohol dehydrogenase-like"/>
    <property type="match status" value="1"/>
</dbReference>
<reference evidence="2" key="1">
    <citation type="journal article" date="2019" name="Int. J. Syst. Evol. Microbiol.">
        <title>The Global Catalogue of Microorganisms (GCM) 10K type strain sequencing project: providing services to taxonomists for standard genome sequencing and annotation.</title>
        <authorList>
            <consortium name="The Broad Institute Genomics Platform"/>
            <consortium name="The Broad Institute Genome Sequencing Center for Infectious Disease"/>
            <person name="Wu L."/>
            <person name="Ma J."/>
        </authorList>
    </citation>
    <scope>NUCLEOTIDE SEQUENCE [LARGE SCALE GENOMIC DNA]</scope>
    <source>
        <strain evidence="2">JCM 12607</strain>
    </source>
</reference>
<proteinExistence type="predicted"/>
<gene>
    <name evidence="1" type="ORF">ACFQ2K_25690</name>
</gene>
<sequence>MTTSHLRAVDAADGKEVWTATLPTPKGMGVGDDSSPTVVGVEGDTAVVTLRTAPEDGTDGVRSAVTYGVNLATRHVDWQADGFGARMLSGGLVVGAQLPEGAEIDSERWFADEGGIGLVGRSVKDGAVSWKDPRDLYGLKIETVGAGLFSARINLEFKENRPAHELLDSAAGKRPAGMTADSAAAFSFAGRSCAYDERSVIVCGVDGELAALDARTHKVLWTLTEDDPSREVPSLYTAWHGVVYGGVPGRGGVLLDATTGKDRATFDAGRPAVVNEYGGLDMDLTVYPATG</sequence>
<dbReference type="InterPro" id="IPR015943">
    <property type="entry name" value="WD40/YVTN_repeat-like_dom_sf"/>
</dbReference>
<accession>A0ABW2X195</accession>
<evidence type="ECO:0000313" key="1">
    <source>
        <dbReference type="EMBL" id="MFD0625628.1"/>
    </source>
</evidence>
<evidence type="ECO:0000313" key="2">
    <source>
        <dbReference type="Proteomes" id="UP001596915"/>
    </source>
</evidence>
<dbReference type="EMBL" id="JBHTGL010000008">
    <property type="protein sequence ID" value="MFD0625628.1"/>
    <property type="molecule type" value="Genomic_DNA"/>
</dbReference>